<dbReference type="InterPro" id="IPR050807">
    <property type="entry name" value="TransReg_Diox_bact_type"/>
</dbReference>
<dbReference type="InterPro" id="IPR001387">
    <property type="entry name" value="Cro/C1-type_HTH"/>
</dbReference>
<dbReference type="AlphaFoldDB" id="A0A9W6ETN1"/>
<evidence type="ECO:0000259" key="2">
    <source>
        <dbReference type="PROSITE" id="PS50943"/>
    </source>
</evidence>
<dbReference type="RefSeq" id="WP_281751708.1">
    <property type="nucleotide sequence ID" value="NZ_BRVP01000002.1"/>
</dbReference>
<dbReference type="GO" id="GO:0005829">
    <property type="term" value="C:cytosol"/>
    <property type="evidence" value="ECO:0007669"/>
    <property type="project" value="TreeGrafter"/>
</dbReference>
<dbReference type="PANTHER" id="PTHR46797">
    <property type="entry name" value="HTH-TYPE TRANSCRIPTIONAL REGULATOR"/>
    <property type="match status" value="1"/>
</dbReference>
<dbReference type="PROSITE" id="PS50943">
    <property type="entry name" value="HTH_CROC1"/>
    <property type="match status" value="1"/>
</dbReference>
<dbReference type="Proteomes" id="UP001143545">
    <property type="component" value="Unassembled WGS sequence"/>
</dbReference>
<dbReference type="SMART" id="SM00530">
    <property type="entry name" value="HTH_XRE"/>
    <property type="match status" value="1"/>
</dbReference>
<gene>
    <name evidence="3" type="ORF">NBRC110019_03430</name>
</gene>
<evidence type="ECO:0000313" key="4">
    <source>
        <dbReference type="Proteomes" id="UP001143545"/>
    </source>
</evidence>
<dbReference type="PANTHER" id="PTHR46797:SF1">
    <property type="entry name" value="METHYLPHOSPHONATE SYNTHASE"/>
    <property type="match status" value="1"/>
</dbReference>
<dbReference type="EMBL" id="BRVP01000002">
    <property type="protein sequence ID" value="GLB51304.1"/>
    <property type="molecule type" value="Genomic_DNA"/>
</dbReference>
<dbReference type="Pfam" id="PF07883">
    <property type="entry name" value="Cupin_2"/>
    <property type="match status" value="1"/>
</dbReference>
<reference evidence="3" key="1">
    <citation type="submission" date="2022-07" db="EMBL/GenBank/DDBJ databases">
        <title>Taxonomy of Novel Oxalotrophic and Methylotrophic Bacteria.</title>
        <authorList>
            <person name="Sahin N."/>
            <person name="Tani A."/>
        </authorList>
    </citation>
    <scope>NUCLEOTIDE SEQUENCE</scope>
    <source>
        <strain evidence="3">AM327</strain>
    </source>
</reference>
<dbReference type="Gene3D" id="1.10.260.40">
    <property type="entry name" value="lambda repressor-like DNA-binding domains"/>
    <property type="match status" value="1"/>
</dbReference>
<dbReference type="InterPro" id="IPR013096">
    <property type="entry name" value="Cupin_2"/>
</dbReference>
<comment type="caution">
    <text evidence="3">The sequence shown here is derived from an EMBL/GenBank/DDBJ whole genome shotgun (WGS) entry which is preliminary data.</text>
</comment>
<keyword evidence="1" id="KW-0238">DNA-binding</keyword>
<sequence length="188" mass="20864">MNNYLIGIGKRIKEIRKEKSKNISDIATLAEVSNGLISRIENGRTIPSLPVLLNIIKALEVEVTDFFSGMPETNGDTFIVSRAGDNNVIEKEDDAVGFSYKYIFGKQLSSMGFESVLLEVAPGSKRDTVVTDAFEYKYILSGTCSYIIGDSEVELQEGDAIFFDGRIPHVPVNRGDTPSKMLVMYFFI</sequence>
<dbReference type="Gene3D" id="2.60.120.10">
    <property type="entry name" value="Jelly Rolls"/>
    <property type="match status" value="1"/>
</dbReference>
<name>A0A9W6ETN1_9FLAO</name>
<proteinExistence type="predicted"/>
<accession>A0A9W6ETN1</accession>
<dbReference type="GO" id="GO:0003700">
    <property type="term" value="F:DNA-binding transcription factor activity"/>
    <property type="evidence" value="ECO:0007669"/>
    <property type="project" value="TreeGrafter"/>
</dbReference>
<dbReference type="Pfam" id="PF01381">
    <property type="entry name" value="HTH_3"/>
    <property type="match status" value="1"/>
</dbReference>
<evidence type="ECO:0000313" key="3">
    <source>
        <dbReference type="EMBL" id="GLB51304.1"/>
    </source>
</evidence>
<organism evidence="3 4">
    <name type="scientific">Neptunitalea chrysea</name>
    <dbReference type="NCBI Taxonomy" id="1647581"/>
    <lineage>
        <taxon>Bacteria</taxon>
        <taxon>Pseudomonadati</taxon>
        <taxon>Bacteroidota</taxon>
        <taxon>Flavobacteriia</taxon>
        <taxon>Flavobacteriales</taxon>
        <taxon>Flavobacteriaceae</taxon>
        <taxon>Neptunitalea</taxon>
    </lineage>
</organism>
<protein>
    <submittedName>
        <fullName evidence="3">Cupin</fullName>
    </submittedName>
</protein>
<dbReference type="CDD" id="cd02209">
    <property type="entry name" value="cupin_XRE_C"/>
    <property type="match status" value="1"/>
</dbReference>
<keyword evidence="4" id="KW-1185">Reference proteome</keyword>
<dbReference type="InterPro" id="IPR011051">
    <property type="entry name" value="RmlC_Cupin_sf"/>
</dbReference>
<evidence type="ECO:0000256" key="1">
    <source>
        <dbReference type="ARBA" id="ARBA00023125"/>
    </source>
</evidence>
<dbReference type="InterPro" id="IPR014710">
    <property type="entry name" value="RmlC-like_jellyroll"/>
</dbReference>
<dbReference type="SUPFAM" id="SSF47413">
    <property type="entry name" value="lambda repressor-like DNA-binding domains"/>
    <property type="match status" value="1"/>
</dbReference>
<dbReference type="CDD" id="cd00093">
    <property type="entry name" value="HTH_XRE"/>
    <property type="match status" value="1"/>
</dbReference>
<dbReference type="InterPro" id="IPR010982">
    <property type="entry name" value="Lambda_DNA-bd_dom_sf"/>
</dbReference>
<feature type="domain" description="HTH cro/C1-type" evidence="2">
    <location>
        <begin position="12"/>
        <end position="66"/>
    </location>
</feature>
<dbReference type="GO" id="GO:0003677">
    <property type="term" value="F:DNA binding"/>
    <property type="evidence" value="ECO:0007669"/>
    <property type="project" value="UniProtKB-KW"/>
</dbReference>
<dbReference type="SUPFAM" id="SSF51182">
    <property type="entry name" value="RmlC-like cupins"/>
    <property type="match status" value="1"/>
</dbReference>